<dbReference type="EMBL" id="CM044701">
    <property type="protein sequence ID" value="KAI5681673.1"/>
    <property type="molecule type" value="Genomic_DNA"/>
</dbReference>
<proteinExistence type="predicted"/>
<organism evidence="1 2">
    <name type="scientific">Catharanthus roseus</name>
    <name type="common">Madagascar periwinkle</name>
    <name type="synonym">Vinca rosea</name>
    <dbReference type="NCBI Taxonomy" id="4058"/>
    <lineage>
        <taxon>Eukaryota</taxon>
        <taxon>Viridiplantae</taxon>
        <taxon>Streptophyta</taxon>
        <taxon>Embryophyta</taxon>
        <taxon>Tracheophyta</taxon>
        <taxon>Spermatophyta</taxon>
        <taxon>Magnoliopsida</taxon>
        <taxon>eudicotyledons</taxon>
        <taxon>Gunneridae</taxon>
        <taxon>Pentapetalae</taxon>
        <taxon>asterids</taxon>
        <taxon>lamiids</taxon>
        <taxon>Gentianales</taxon>
        <taxon>Apocynaceae</taxon>
        <taxon>Rauvolfioideae</taxon>
        <taxon>Vinceae</taxon>
        <taxon>Catharanthinae</taxon>
        <taxon>Catharanthus</taxon>
    </lineage>
</organism>
<accession>A0ACC0CA77</accession>
<protein>
    <submittedName>
        <fullName evidence="1">Uncharacterized protein</fullName>
    </submittedName>
</protein>
<name>A0ACC0CA77_CATRO</name>
<sequence length="148" mass="17152">MACSRFEIQSRALDRHRIIPRGIFASCRVNFAGERRLSIGPQQVIKFTTFNSCCYSWDEENQVWIAPFEEDRLLECNLVDFHSIKKTTQTSPRASSSQPVEDDDEADESNNPSDDEQDEAGTQNMFSMNAFRTEMRIAFEQLWINQET</sequence>
<comment type="caution">
    <text evidence="1">The sequence shown here is derived from an EMBL/GenBank/DDBJ whole genome shotgun (WGS) entry which is preliminary data.</text>
</comment>
<reference evidence="2" key="1">
    <citation type="journal article" date="2023" name="Nat. Plants">
        <title>Single-cell RNA sequencing provides a high-resolution roadmap for understanding the multicellular compartmentation of specialized metabolism.</title>
        <authorList>
            <person name="Sun S."/>
            <person name="Shen X."/>
            <person name="Li Y."/>
            <person name="Li Y."/>
            <person name="Wang S."/>
            <person name="Li R."/>
            <person name="Zhang H."/>
            <person name="Shen G."/>
            <person name="Guo B."/>
            <person name="Wei J."/>
            <person name="Xu J."/>
            <person name="St-Pierre B."/>
            <person name="Chen S."/>
            <person name="Sun C."/>
        </authorList>
    </citation>
    <scope>NUCLEOTIDE SEQUENCE [LARGE SCALE GENOMIC DNA]</scope>
</reference>
<dbReference type="Proteomes" id="UP001060085">
    <property type="component" value="Linkage Group LG01"/>
</dbReference>
<gene>
    <name evidence="1" type="ORF">M9H77_02901</name>
</gene>
<evidence type="ECO:0000313" key="1">
    <source>
        <dbReference type="EMBL" id="KAI5681673.1"/>
    </source>
</evidence>
<evidence type="ECO:0000313" key="2">
    <source>
        <dbReference type="Proteomes" id="UP001060085"/>
    </source>
</evidence>
<keyword evidence="2" id="KW-1185">Reference proteome</keyword>